<dbReference type="GO" id="GO:0004722">
    <property type="term" value="F:protein serine/threonine phosphatase activity"/>
    <property type="evidence" value="ECO:0007669"/>
    <property type="project" value="UniProtKB-EC"/>
</dbReference>
<sequence>MQYGADMMEYKRVTKEDKDEKAKISKRDIVKFIGLFVCSFLISRVCLINDTAPFGISFVAATGRIKRFNYSLCSAFGTFVGYVTLVDRINNLWLYLFLIAAIVFYNLIAGKKSIKEDSVFVGTIILIIEIIYTFIVHHYSIDVIIITTLLDVVTIIPIFLLLVYSIKSFKNLNTRYIYSSEETIAMAILLALMVSGTWGIEIYGISLINIVAIIITMILGYINGSAVGASIGAAVGVICGMSTNSMIDYISLLALAGLATGVFKELGKIVSSLACIISIVLLLIYSKFQMDFSMIEALISTAIFLLTPSKIYERFKKELNINKKEEILKENYNSKIKEIYKEKLNNFSKVLHNISKVLDDLADNDKLAMKQKSTRIVENLADRVCSSCNMYNICWKREFYLTHSAFQELLEQYDYGTVALPDELERKCVKRTVLIKNAEELMNNFVISEMWRQRLCEGREILSNQIENMGRSVEEISEEFNEEVCFNGDLEELLIHNFNRHGVRYYDLMCFKTKENRIVIKMEMESCGGSQSCVKDVLPILKNVMEKNMCVSDEGCSINPKTNKCTVTFEETPKYHVVSYVGTAAKSQEKIMGDSYTFNKLKDGTYMVMISDGMGSGPQACKESNAVVELIEKFTLAGLSKSTSINTVNSIMNMKFEEDEKYSTVDLSTIDLYGGEVEFIKIGAAASFIKKKDHIEVINSKTLPIGVLDKPDIDVTKSDVENGDFIIMVSDGVIDYNGDNTGKPQWIVEHLKETKTTNPKDLVESIIKKAKELSNGKVKDDMTAIVSRIYNVY</sequence>
<dbReference type="PROSITE" id="PS51746">
    <property type="entry name" value="PPM_2"/>
    <property type="match status" value="1"/>
</dbReference>
<feature type="transmembrane region" description="Helical" evidence="2">
    <location>
        <begin position="269"/>
        <end position="285"/>
    </location>
</feature>
<feature type="transmembrane region" description="Helical" evidence="2">
    <location>
        <begin position="210"/>
        <end position="239"/>
    </location>
</feature>
<dbReference type="SMART" id="SM00331">
    <property type="entry name" value="PP2C_SIG"/>
    <property type="match status" value="1"/>
</dbReference>
<dbReference type="Gene3D" id="3.60.40.10">
    <property type="entry name" value="PPM-type phosphatase domain"/>
    <property type="match status" value="1"/>
</dbReference>
<feature type="transmembrane region" description="Helical" evidence="2">
    <location>
        <begin position="29"/>
        <end position="47"/>
    </location>
</feature>
<dbReference type="EC" id="3.1.3.16" evidence="4"/>
<keyword evidence="2" id="KW-0472">Membrane</keyword>
<dbReference type="STRING" id="573061.Clocel_3788"/>
<dbReference type="SUPFAM" id="SSF81606">
    <property type="entry name" value="PP2C-like"/>
    <property type="match status" value="1"/>
</dbReference>
<dbReference type="PANTHER" id="PTHR43156">
    <property type="entry name" value="STAGE II SPORULATION PROTEIN E-RELATED"/>
    <property type="match status" value="1"/>
</dbReference>
<dbReference type="Proteomes" id="UP000002730">
    <property type="component" value="Chromosome"/>
</dbReference>
<keyword evidence="1 4" id="KW-0378">Hydrolase</keyword>
<protein>
    <submittedName>
        <fullName evidence="4">Protein serine/threonine phosphatase</fullName>
        <ecNumber evidence="4">3.1.3.16</ecNumber>
    </submittedName>
</protein>
<feature type="transmembrane region" description="Helical" evidence="2">
    <location>
        <begin position="143"/>
        <end position="164"/>
    </location>
</feature>
<feature type="transmembrane region" description="Helical" evidence="2">
    <location>
        <begin position="92"/>
        <end position="108"/>
    </location>
</feature>
<proteinExistence type="predicted"/>
<feature type="domain" description="PPM-type phosphatase" evidence="3">
    <location>
        <begin position="574"/>
        <end position="789"/>
    </location>
</feature>
<dbReference type="InterPro" id="IPR001932">
    <property type="entry name" value="PPM-type_phosphatase-like_dom"/>
</dbReference>
<feature type="transmembrane region" description="Helical" evidence="2">
    <location>
        <begin position="246"/>
        <end position="263"/>
    </location>
</feature>
<feature type="transmembrane region" description="Helical" evidence="2">
    <location>
        <begin position="68"/>
        <end position="86"/>
    </location>
</feature>
<feature type="transmembrane region" description="Helical" evidence="2">
    <location>
        <begin position="120"/>
        <end position="137"/>
    </location>
</feature>
<dbReference type="Pfam" id="PF19732">
    <property type="entry name" value="SpoIIE_N"/>
    <property type="match status" value="1"/>
</dbReference>
<evidence type="ECO:0000259" key="3">
    <source>
        <dbReference type="PROSITE" id="PS51746"/>
    </source>
</evidence>
<dbReference type="eggNOG" id="COG2208">
    <property type="taxonomic scope" value="Bacteria"/>
</dbReference>
<dbReference type="InterPro" id="IPR014221">
    <property type="entry name" value="SpoII_E"/>
</dbReference>
<dbReference type="CDD" id="cd06174">
    <property type="entry name" value="MFS"/>
    <property type="match status" value="1"/>
</dbReference>
<dbReference type="AlphaFoldDB" id="D9SXF5"/>
<keyword evidence="5" id="KW-1185">Reference proteome</keyword>
<gene>
    <name evidence="4" type="ordered locus">Clocel_3788</name>
</gene>
<dbReference type="KEGG" id="ccb:Clocel_3788"/>
<accession>D9SXF5</accession>
<reference evidence="4 5" key="1">
    <citation type="submission" date="2010-08" db="EMBL/GenBank/DDBJ databases">
        <title>Complete sequence of Clostridium cellulovorans 743B.</title>
        <authorList>
            <consortium name="US DOE Joint Genome Institute"/>
            <person name="Lucas S."/>
            <person name="Copeland A."/>
            <person name="Lapidus A."/>
            <person name="Cheng J.-F."/>
            <person name="Bruce D."/>
            <person name="Goodwin L."/>
            <person name="Pitluck S."/>
            <person name="Chertkov O."/>
            <person name="Detter J.C."/>
            <person name="Han C."/>
            <person name="Tapia R."/>
            <person name="Land M."/>
            <person name="Hauser L."/>
            <person name="Chang Y.-J."/>
            <person name="Jeffries C."/>
            <person name="Kyrpides N."/>
            <person name="Ivanova N."/>
            <person name="Mikhailova N."/>
            <person name="Hemme C.L."/>
            <person name="Woyke T."/>
        </authorList>
    </citation>
    <scope>NUCLEOTIDE SEQUENCE [LARGE SCALE GENOMIC DNA]</scope>
    <source>
        <strain evidence="5">ATCC 35296 / DSM 3052 / OCM 3 / 743B</strain>
    </source>
</reference>
<dbReference type="InterPro" id="IPR052016">
    <property type="entry name" value="Bact_Sigma-Reg"/>
</dbReference>
<feature type="transmembrane region" description="Helical" evidence="2">
    <location>
        <begin position="184"/>
        <end position="204"/>
    </location>
</feature>
<dbReference type="OrthoDB" id="9763774at2"/>
<dbReference type="EMBL" id="CP002160">
    <property type="protein sequence ID" value="ADL53458.1"/>
    <property type="molecule type" value="Genomic_DNA"/>
</dbReference>
<evidence type="ECO:0000313" key="4">
    <source>
        <dbReference type="EMBL" id="ADL53458.1"/>
    </source>
</evidence>
<dbReference type="HOGENOM" id="CLU_017349_1_0_9"/>
<dbReference type="InterPro" id="IPR036457">
    <property type="entry name" value="PPM-type-like_dom_sf"/>
</dbReference>
<keyword evidence="2" id="KW-0812">Transmembrane</keyword>
<evidence type="ECO:0000256" key="2">
    <source>
        <dbReference type="SAM" id="Phobius"/>
    </source>
</evidence>
<dbReference type="Pfam" id="PF07228">
    <property type="entry name" value="SpoIIE"/>
    <property type="match status" value="1"/>
</dbReference>
<organism evidence="4 5">
    <name type="scientific">Clostridium cellulovorans (strain ATCC 35296 / DSM 3052 / OCM 3 / 743B)</name>
    <dbReference type="NCBI Taxonomy" id="573061"/>
    <lineage>
        <taxon>Bacteria</taxon>
        <taxon>Bacillati</taxon>
        <taxon>Bacillota</taxon>
        <taxon>Clostridia</taxon>
        <taxon>Eubacteriales</taxon>
        <taxon>Clostridiaceae</taxon>
        <taxon>Clostridium</taxon>
    </lineage>
</organism>
<dbReference type="NCBIfam" id="TIGR02865">
    <property type="entry name" value="spore_II_E"/>
    <property type="match status" value="1"/>
</dbReference>
<dbReference type="InterPro" id="IPR045768">
    <property type="entry name" value="SpoIIE_N"/>
</dbReference>
<evidence type="ECO:0000256" key="1">
    <source>
        <dbReference type="ARBA" id="ARBA00022801"/>
    </source>
</evidence>
<dbReference type="RefSeq" id="WP_010073799.1">
    <property type="nucleotide sequence ID" value="NC_014393.1"/>
</dbReference>
<keyword evidence="2" id="KW-1133">Transmembrane helix</keyword>
<dbReference type="PANTHER" id="PTHR43156:SF2">
    <property type="entry name" value="STAGE II SPORULATION PROTEIN E"/>
    <property type="match status" value="1"/>
</dbReference>
<name>D9SXF5_CLOC7</name>
<evidence type="ECO:0000313" key="5">
    <source>
        <dbReference type="Proteomes" id="UP000002730"/>
    </source>
</evidence>